<dbReference type="RefSeq" id="WP_377427985.1">
    <property type="nucleotide sequence ID" value="NZ_JBHSPR010000032.1"/>
</dbReference>
<sequence length="490" mass="53662">MARTQARLSLRALGQASHYDYSRLCRAEQGEHLIDPALVQAIDDAVGADGLLVMLRSLVPDEQPGRAPNTLSAANVRIEDRDSVMVELWSPDGRTVRVNLSRREFTRLIAAGALQATVPAGVVNQELAERVSKVLQQPRLIDRQVLGYFRTVLAEHYTADKMLGPCQLLGPVHAQIDVLDGLRRHARPGTTEPLMRLLAQYAEFAGWLHQDAGDATAAMYWSDRASQWAQAVGDYQMVAYLLVRKSNIALLNDDAGNGIDLAAAARKVPGLVSPKLLALAAQQEAVAGRCTARSITSAVAWTAPPNCSPAIPRNWTRARRCTCTTTTWTPWKSSPPAATAPADRPRSLSPSSNARSLRPQSICIAIRDTNWPSSPTRCLRRPSLIRSVRPRSGCAACGQQEAPDPPASARNCVLSTPPLPGGGRTCLAALNSTKPYRHSRTAYRNRDHVTFGFAGYAERYVISQRLSVRRKRPSGCQRWRPGSRVRRPAR</sequence>
<feature type="compositionally biased region" description="Low complexity" evidence="1">
    <location>
        <begin position="332"/>
        <end position="342"/>
    </location>
</feature>
<gene>
    <name evidence="2" type="ORF">ACFP2T_31080</name>
</gene>
<proteinExistence type="predicted"/>
<evidence type="ECO:0000313" key="2">
    <source>
        <dbReference type="EMBL" id="MFC6020604.1"/>
    </source>
</evidence>
<reference evidence="3" key="1">
    <citation type="journal article" date="2019" name="Int. J. Syst. Evol. Microbiol.">
        <title>The Global Catalogue of Microorganisms (GCM) 10K type strain sequencing project: providing services to taxonomists for standard genome sequencing and annotation.</title>
        <authorList>
            <consortium name="The Broad Institute Genomics Platform"/>
            <consortium name="The Broad Institute Genome Sequencing Center for Infectious Disease"/>
            <person name="Wu L."/>
            <person name="Ma J."/>
        </authorList>
    </citation>
    <scope>NUCLEOTIDE SEQUENCE [LARGE SCALE GENOMIC DNA]</scope>
    <source>
        <strain evidence="3">ZS-35-S2</strain>
    </source>
</reference>
<protein>
    <submittedName>
        <fullName evidence="2">Uncharacterized protein</fullName>
    </submittedName>
</protein>
<dbReference type="EMBL" id="JBHSPR010000032">
    <property type="protein sequence ID" value="MFC6020604.1"/>
    <property type="molecule type" value="Genomic_DNA"/>
</dbReference>
<organism evidence="2 3">
    <name type="scientific">Plantactinospora solaniradicis</name>
    <dbReference type="NCBI Taxonomy" id="1723736"/>
    <lineage>
        <taxon>Bacteria</taxon>
        <taxon>Bacillati</taxon>
        <taxon>Actinomycetota</taxon>
        <taxon>Actinomycetes</taxon>
        <taxon>Micromonosporales</taxon>
        <taxon>Micromonosporaceae</taxon>
        <taxon>Plantactinospora</taxon>
    </lineage>
</organism>
<keyword evidence="3" id="KW-1185">Reference proteome</keyword>
<evidence type="ECO:0000313" key="3">
    <source>
        <dbReference type="Proteomes" id="UP001596203"/>
    </source>
</evidence>
<comment type="caution">
    <text evidence="2">The sequence shown here is derived from an EMBL/GenBank/DDBJ whole genome shotgun (WGS) entry which is preliminary data.</text>
</comment>
<accession>A0ABW1KI22</accession>
<name>A0ABW1KI22_9ACTN</name>
<evidence type="ECO:0000256" key="1">
    <source>
        <dbReference type="SAM" id="MobiDB-lite"/>
    </source>
</evidence>
<dbReference type="Proteomes" id="UP001596203">
    <property type="component" value="Unassembled WGS sequence"/>
</dbReference>
<feature type="region of interest" description="Disordered" evidence="1">
    <location>
        <begin position="332"/>
        <end position="355"/>
    </location>
</feature>